<reference evidence="2" key="1">
    <citation type="submission" date="2013-12" db="EMBL/GenBank/DDBJ databases">
        <title>The Genome Sequence of Aphanomyces astaci APO3.</title>
        <authorList>
            <consortium name="The Broad Institute Genomics Platform"/>
            <person name="Russ C."/>
            <person name="Tyler B."/>
            <person name="van West P."/>
            <person name="Dieguez-Uribeondo J."/>
            <person name="Young S.K."/>
            <person name="Zeng Q."/>
            <person name="Gargeya S."/>
            <person name="Fitzgerald M."/>
            <person name="Abouelleil A."/>
            <person name="Alvarado L."/>
            <person name="Chapman S.B."/>
            <person name="Gainer-Dewar J."/>
            <person name="Goldberg J."/>
            <person name="Griggs A."/>
            <person name="Gujja S."/>
            <person name="Hansen M."/>
            <person name="Howarth C."/>
            <person name="Imamovic A."/>
            <person name="Ireland A."/>
            <person name="Larimer J."/>
            <person name="McCowan C."/>
            <person name="Murphy C."/>
            <person name="Pearson M."/>
            <person name="Poon T.W."/>
            <person name="Priest M."/>
            <person name="Roberts A."/>
            <person name="Saif S."/>
            <person name="Shea T."/>
            <person name="Sykes S."/>
            <person name="Wortman J."/>
            <person name="Nusbaum C."/>
            <person name="Birren B."/>
        </authorList>
    </citation>
    <scope>NUCLEOTIDE SEQUENCE [LARGE SCALE GENOMIC DNA]</scope>
    <source>
        <strain evidence="2">APO3</strain>
    </source>
</reference>
<evidence type="ECO:0000313" key="2">
    <source>
        <dbReference type="EMBL" id="ETV67591.1"/>
    </source>
</evidence>
<organism evidence="2">
    <name type="scientific">Aphanomyces astaci</name>
    <name type="common">Crayfish plague agent</name>
    <dbReference type="NCBI Taxonomy" id="112090"/>
    <lineage>
        <taxon>Eukaryota</taxon>
        <taxon>Sar</taxon>
        <taxon>Stramenopiles</taxon>
        <taxon>Oomycota</taxon>
        <taxon>Saprolegniomycetes</taxon>
        <taxon>Saprolegniales</taxon>
        <taxon>Verrucalvaceae</taxon>
        <taxon>Aphanomyces</taxon>
    </lineage>
</organism>
<protein>
    <submittedName>
        <fullName evidence="2">Uncharacterized protein</fullName>
    </submittedName>
</protein>
<dbReference type="RefSeq" id="XP_009842848.1">
    <property type="nucleotide sequence ID" value="XM_009844546.1"/>
</dbReference>
<sequence length="112" mass="12233">MSSTNTARLCDNDTALLVGGTPPHDQAPSAATTAAQATLEEEQVARMTSLGRKFEESLRVTHETRVALEEQVSTMSAHERNLQDLLRVAQDKAHLAHVLESTDHSSASRLKR</sequence>
<name>W4FL53_APHAT</name>
<accession>W4FL53</accession>
<feature type="region of interest" description="Disordered" evidence="1">
    <location>
        <begin position="17"/>
        <end position="36"/>
    </location>
</feature>
<evidence type="ECO:0000256" key="1">
    <source>
        <dbReference type="SAM" id="MobiDB-lite"/>
    </source>
</evidence>
<gene>
    <name evidence="2" type="ORF">H257_16190</name>
</gene>
<dbReference type="VEuPathDB" id="FungiDB:H257_16190"/>
<feature type="compositionally biased region" description="Low complexity" evidence="1">
    <location>
        <begin position="26"/>
        <end position="36"/>
    </location>
</feature>
<dbReference type="GeneID" id="20818186"/>
<proteinExistence type="predicted"/>
<dbReference type="AlphaFoldDB" id="W4FL53"/>
<dbReference type="EMBL" id="KI913195">
    <property type="protein sequence ID" value="ETV67591.1"/>
    <property type="molecule type" value="Genomic_DNA"/>
</dbReference>